<evidence type="ECO:0000313" key="5">
    <source>
        <dbReference type="Proteomes" id="UP000092871"/>
    </source>
</evidence>
<name>A0A1C3JQ43_9GAMM</name>
<feature type="chain" id="PRO_5008676986" description="Lipocalin-like domain-containing protein" evidence="1">
    <location>
        <begin position="22"/>
        <end position="171"/>
    </location>
</feature>
<sequence length="171" mass="19124">MNNNKIVALLLATGLSSAVYAESVVSGTWQLENPASAQGVIDDAIDGVVKEMNFFVRSIARSRLEDEATVCRQWTLTESAETFTFQCAQQSSWQVAVSTTSTNLKGEDGRDITAQYEATDTSCQATLTSERGERRHQWERQDERLVYRATIVSEKLPKPLQWTLVYEKVAP</sequence>
<dbReference type="OrthoDB" id="6103103at2"/>
<evidence type="ECO:0000313" key="2">
    <source>
        <dbReference type="EMBL" id="SBT17314.1"/>
    </source>
</evidence>
<dbReference type="RefSeq" id="WP_067034034.1">
    <property type="nucleotide sequence ID" value="NZ_FLRA01000010.1"/>
</dbReference>
<keyword evidence="1" id="KW-0732">Signal</keyword>
<protein>
    <recommendedName>
        <fullName evidence="6">Lipocalin-like domain-containing protein</fullName>
    </recommendedName>
</protein>
<reference evidence="3 4" key="1">
    <citation type="submission" date="2016-06" db="EMBL/GenBank/DDBJ databases">
        <authorList>
            <person name="Rodrigo-Torres L."/>
            <person name="Arahal D.R."/>
        </authorList>
    </citation>
    <scope>NUCLEOTIDE SEQUENCE [LARGE SCALE GENOMIC DNA]</scope>
    <source>
        <strain evidence="3 4">CECT 5116</strain>
    </source>
</reference>
<accession>A0A1C3JQ43</accession>
<keyword evidence="4" id="KW-1185">Reference proteome</keyword>
<dbReference type="AlphaFoldDB" id="A0A1C3JQ43"/>
<dbReference type="Proteomes" id="UP000092840">
    <property type="component" value="Unassembled WGS sequence"/>
</dbReference>
<organism evidence="2 5">
    <name type="scientific">Marinomonas gallaica</name>
    <dbReference type="NCBI Taxonomy" id="1806667"/>
    <lineage>
        <taxon>Bacteria</taxon>
        <taxon>Pseudomonadati</taxon>
        <taxon>Pseudomonadota</taxon>
        <taxon>Gammaproteobacteria</taxon>
        <taxon>Oceanospirillales</taxon>
        <taxon>Oceanospirillaceae</taxon>
        <taxon>Marinomonas</taxon>
    </lineage>
</organism>
<proteinExistence type="predicted"/>
<evidence type="ECO:0000313" key="4">
    <source>
        <dbReference type="Proteomes" id="UP000092840"/>
    </source>
</evidence>
<gene>
    <name evidence="2" type="ORF">MGA5115_01424</name>
    <name evidence="3" type="ORF">MGA5116_02857</name>
</gene>
<evidence type="ECO:0008006" key="6">
    <source>
        <dbReference type="Google" id="ProtNLM"/>
    </source>
</evidence>
<evidence type="ECO:0000313" key="3">
    <source>
        <dbReference type="EMBL" id="SBT22242.1"/>
    </source>
</evidence>
<dbReference type="Proteomes" id="UP000092871">
    <property type="component" value="Unassembled WGS sequence"/>
</dbReference>
<feature type="signal peptide" evidence="1">
    <location>
        <begin position="1"/>
        <end position="21"/>
    </location>
</feature>
<evidence type="ECO:0000256" key="1">
    <source>
        <dbReference type="SAM" id="SignalP"/>
    </source>
</evidence>
<reference evidence="2 5" key="2">
    <citation type="submission" date="2016-06" db="EMBL/GenBank/DDBJ databases">
        <authorList>
            <person name="Kjaerup R.B."/>
            <person name="Dalgaard T.S."/>
            <person name="Juul-Madsen H.R."/>
        </authorList>
    </citation>
    <scope>NUCLEOTIDE SEQUENCE [LARGE SCALE GENOMIC DNA]</scope>
    <source>
        <strain evidence="2 5">CECT 5115</strain>
    </source>
</reference>
<dbReference type="EMBL" id="FLRA01000010">
    <property type="protein sequence ID" value="SBT17314.1"/>
    <property type="molecule type" value="Genomic_DNA"/>
</dbReference>
<dbReference type="EMBL" id="FLRB01000016">
    <property type="protein sequence ID" value="SBT22242.1"/>
    <property type="molecule type" value="Genomic_DNA"/>
</dbReference>